<comment type="caution">
    <text evidence="1">The sequence shown here is derived from an EMBL/GenBank/DDBJ whole genome shotgun (WGS) entry which is preliminary data.</text>
</comment>
<accession>A0A0F9XAH3</accession>
<reference evidence="1" key="1">
    <citation type="journal article" date="2015" name="Nature">
        <title>Complex archaea that bridge the gap between prokaryotes and eukaryotes.</title>
        <authorList>
            <person name="Spang A."/>
            <person name="Saw J.H."/>
            <person name="Jorgensen S.L."/>
            <person name="Zaremba-Niedzwiedzka K."/>
            <person name="Martijn J."/>
            <person name="Lind A.E."/>
            <person name="van Eijk R."/>
            <person name="Schleper C."/>
            <person name="Guy L."/>
            <person name="Ettema T.J."/>
        </authorList>
    </citation>
    <scope>NUCLEOTIDE SEQUENCE</scope>
</reference>
<protein>
    <submittedName>
        <fullName evidence="1">Uncharacterized protein</fullName>
    </submittedName>
</protein>
<dbReference type="EMBL" id="LAZR01000126">
    <property type="protein sequence ID" value="KKN88663.1"/>
    <property type="molecule type" value="Genomic_DNA"/>
</dbReference>
<proteinExistence type="predicted"/>
<dbReference type="AlphaFoldDB" id="A0A0F9XAH3"/>
<sequence>MFSEKKNETVQKGGFEFDIDDLLTNPNLRMVVCPLHYVMDGAYAFVCGFDLWENVSTTECHCGVPNDVHGTCCEWRNAKHILDEEERIVDSRHPFYNQTFNDYLNHLHCG</sequence>
<gene>
    <name evidence="1" type="ORF">LCGC14_0245540</name>
</gene>
<organism evidence="1">
    <name type="scientific">marine sediment metagenome</name>
    <dbReference type="NCBI Taxonomy" id="412755"/>
    <lineage>
        <taxon>unclassified sequences</taxon>
        <taxon>metagenomes</taxon>
        <taxon>ecological metagenomes</taxon>
    </lineage>
</organism>
<evidence type="ECO:0000313" key="1">
    <source>
        <dbReference type="EMBL" id="KKN88663.1"/>
    </source>
</evidence>
<name>A0A0F9XAH3_9ZZZZ</name>